<reference evidence="1 2" key="1">
    <citation type="submission" date="2016-11" db="EMBL/GenBank/DDBJ databases">
        <authorList>
            <person name="Jaros S."/>
            <person name="Januszkiewicz K."/>
            <person name="Wedrychowicz H."/>
        </authorList>
    </citation>
    <scope>NUCLEOTIDE SEQUENCE [LARGE SCALE GENOMIC DNA]</scope>
    <source>
        <strain evidence="1 2">DSM 16917</strain>
    </source>
</reference>
<dbReference type="AlphaFoldDB" id="A0A1M5RD36"/>
<keyword evidence="2" id="KW-1185">Reference proteome</keyword>
<evidence type="ECO:0000313" key="2">
    <source>
        <dbReference type="Proteomes" id="UP000184268"/>
    </source>
</evidence>
<gene>
    <name evidence="1" type="ORF">SAMN02745129_1578</name>
</gene>
<sequence>MLTSNKEVAMKPKRISAMAPVGLVCLAGLMGVLAGPAQGAAEPLMKVQITDTNNYQSGYVSHPDELKTQDDDALVGYVFERVQFQGKQDPELFIEVMDWVASQWQHDGMNQPPAGMSSLEILKKVHQDGEQYRCVEYGQVMADILAAMGHHTRSIGLQTVDVAYGGVGLGHVATEAWSNSLGKWVFFDPQFSIYAQHDGELLNIHEIFLLKQAGQFEDIELVVTPRFAAANNFQPEQLEEYRDFLGRYLGYHISRRYLHGEEQSVVLMMEAQLPAITFQGMGTEHKRLFTRSSEVAYPQINRTQVAMTALPNAEAEGNFMGLIEKLKITTNEQYLENMSHFAAIGQVSMRFLSSMDSFSHYQVRENGQRWRTVEGQEYLWHLAEGANRFEVRSVSDAKVTGPITFVEIQYGP</sequence>
<accession>A0A1M5RD36</accession>
<protein>
    <recommendedName>
        <fullName evidence="3">Transglutaminase-like superfamily protein</fullName>
    </recommendedName>
</protein>
<evidence type="ECO:0000313" key="1">
    <source>
        <dbReference type="EMBL" id="SHH24235.1"/>
    </source>
</evidence>
<evidence type="ECO:0008006" key="3">
    <source>
        <dbReference type="Google" id="ProtNLM"/>
    </source>
</evidence>
<dbReference type="OrthoDB" id="5166556at2"/>
<dbReference type="InterPro" id="IPR038765">
    <property type="entry name" value="Papain-like_cys_pep_sf"/>
</dbReference>
<organism evidence="1 2">
    <name type="scientific">Ferrimonas marina</name>
    <dbReference type="NCBI Taxonomy" id="299255"/>
    <lineage>
        <taxon>Bacteria</taxon>
        <taxon>Pseudomonadati</taxon>
        <taxon>Pseudomonadota</taxon>
        <taxon>Gammaproteobacteria</taxon>
        <taxon>Alteromonadales</taxon>
        <taxon>Ferrimonadaceae</taxon>
        <taxon>Ferrimonas</taxon>
    </lineage>
</organism>
<dbReference type="Proteomes" id="UP000184268">
    <property type="component" value="Unassembled WGS sequence"/>
</dbReference>
<dbReference type="RefSeq" id="WP_143165542.1">
    <property type="nucleotide sequence ID" value="NZ_FQXG01000002.1"/>
</dbReference>
<dbReference type="EMBL" id="FQXG01000002">
    <property type="protein sequence ID" value="SHH24235.1"/>
    <property type="molecule type" value="Genomic_DNA"/>
</dbReference>
<dbReference type="SUPFAM" id="SSF54001">
    <property type="entry name" value="Cysteine proteinases"/>
    <property type="match status" value="1"/>
</dbReference>
<name>A0A1M5RD36_9GAMM</name>
<proteinExistence type="predicted"/>
<dbReference type="STRING" id="299255.SAMN02745129_1578"/>